<evidence type="ECO:0000313" key="2">
    <source>
        <dbReference type="EMBL" id="JAD99140.1"/>
    </source>
</evidence>
<proteinExistence type="predicted"/>
<dbReference type="AlphaFoldDB" id="A0A0A9EMU2"/>
<feature type="region of interest" description="Disordered" evidence="1">
    <location>
        <begin position="1"/>
        <end position="30"/>
    </location>
</feature>
<reference evidence="2" key="2">
    <citation type="journal article" date="2015" name="Data Brief">
        <title>Shoot transcriptome of the giant reed, Arundo donax.</title>
        <authorList>
            <person name="Barrero R.A."/>
            <person name="Guerrero F.D."/>
            <person name="Moolhuijzen P."/>
            <person name="Goolsby J.A."/>
            <person name="Tidwell J."/>
            <person name="Bellgard S.E."/>
            <person name="Bellgard M.I."/>
        </authorList>
    </citation>
    <scope>NUCLEOTIDE SEQUENCE</scope>
    <source>
        <tissue evidence="2">Shoot tissue taken approximately 20 cm above the soil surface</tissue>
    </source>
</reference>
<sequence>MDLRPTAPLERGRTQRRRRARPLLDGRPGL</sequence>
<evidence type="ECO:0000256" key="1">
    <source>
        <dbReference type="SAM" id="MobiDB-lite"/>
    </source>
</evidence>
<accession>A0A0A9EMU2</accession>
<name>A0A0A9EMU2_ARUDO</name>
<reference evidence="2" key="1">
    <citation type="submission" date="2014-09" db="EMBL/GenBank/DDBJ databases">
        <authorList>
            <person name="Magalhaes I.L.F."/>
            <person name="Oliveira U."/>
            <person name="Santos F.R."/>
            <person name="Vidigal T.H.D.A."/>
            <person name="Brescovit A.D."/>
            <person name="Santos A.J."/>
        </authorList>
    </citation>
    <scope>NUCLEOTIDE SEQUENCE</scope>
    <source>
        <tissue evidence="2">Shoot tissue taken approximately 20 cm above the soil surface</tissue>
    </source>
</reference>
<organism evidence="2">
    <name type="scientific">Arundo donax</name>
    <name type="common">Giant reed</name>
    <name type="synonym">Donax arundinaceus</name>
    <dbReference type="NCBI Taxonomy" id="35708"/>
    <lineage>
        <taxon>Eukaryota</taxon>
        <taxon>Viridiplantae</taxon>
        <taxon>Streptophyta</taxon>
        <taxon>Embryophyta</taxon>
        <taxon>Tracheophyta</taxon>
        <taxon>Spermatophyta</taxon>
        <taxon>Magnoliopsida</taxon>
        <taxon>Liliopsida</taxon>
        <taxon>Poales</taxon>
        <taxon>Poaceae</taxon>
        <taxon>PACMAD clade</taxon>
        <taxon>Arundinoideae</taxon>
        <taxon>Arundineae</taxon>
        <taxon>Arundo</taxon>
    </lineage>
</organism>
<protein>
    <submittedName>
        <fullName evidence="2">Uncharacterized protein</fullName>
    </submittedName>
</protein>
<dbReference type="EMBL" id="GBRH01198755">
    <property type="protein sequence ID" value="JAD99140.1"/>
    <property type="molecule type" value="Transcribed_RNA"/>
</dbReference>